<comment type="subcellular location">
    <subcellularLocation>
        <location evidence="1">Membrane</location>
        <topology evidence="1">Multi-pass membrane protein</topology>
    </subcellularLocation>
</comment>
<feature type="transmembrane region" description="Helical" evidence="5">
    <location>
        <begin position="306"/>
        <end position="326"/>
    </location>
</feature>
<keyword evidence="9" id="KW-1185">Reference proteome</keyword>
<feature type="transmembrane region" description="Helical" evidence="5">
    <location>
        <begin position="505"/>
        <end position="525"/>
    </location>
</feature>
<proteinExistence type="predicted"/>
<feature type="transmembrane region" description="Helical" evidence="5">
    <location>
        <begin position="238"/>
        <end position="262"/>
    </location>
</feature>
<comment type="caution">
    <text evidence="8">The sequence shown here is derived from an EMBL/GenBank/DDBJ whole genome shotgun (WGS) entry which is preliminary data.</text>
</comment>
<feature type="transmembrane region" description="Helical" evidence="5">
    <location>
        <begin position="478"/>
        <end position="499"/>
    </location>
</feature>
<feature type="signal peptide" evidence="6">
    <location>
        <begin position="1"/>
        <end position="26"/>
    </location>
</feature>
<feature type="transmembrane region" description="Helical" evidence="5">
    <location>
        <begin position="194"/>
        <end position="218"/>
    </location>
</feature>
<evidence type="ECO:0000256" key="1">
    <source>
        <dbReference type="ARBA" id="ARBA00004141"/>
    </source>
</evidence>
<feature type="transmembrane region" description="Helical" evidence="5">
    <location>
        <begin position="439"/>
        <end position="458"/>
    </location>
</feature>
<evidence type="ECO:0000259" key="7">
    <source>
        <dbReference type="Pfam" id="PF01490"/>
    </source>
</evidence>
<feature type="transmembrane region" description="Helical" evidence="5">
    <location>
        <begin position="356"/>
        <end position="379"/>
    </location>
</feature>
<keyword evidence="4 5" id="KW-0472">Membrane</keyword>
<evidence type="ECO:0000256" key="4">
    <source>
        <dbReference type="ARBA" id="ARBA00023136"/>
    </source>
</evidence>
<evidence type="ECO:0000256" key="6">
    <source>
        <dbReference type="SAM" id="SignalP"/>
    </source>
</evidence>
<feature type="domain" description="Amino acid transporter transmembrane" evidence="7">
    <location>
        <begin position="164"/>
        <end position="565"/>
    </location>
</feature>
<evidence type="ECO:0000256" key="2">
    <source>
        <dbReference type="ARBA" id="ARBA00022692"/>
    </source>
</evidence>
<organism evidence="8 9">
    <name type="scientific">Durusdinium trenchii</name>
    <dbReference type="NCBI Taxonomy" id="1381693"/>
    <lineage>
        <taxon>Eukaryota</taxon>
        <taxon>Sar</taxon>
        <taxon>Alveolata</taxon>
        <taxon>Dinophyceae</taxon>
        <taxon>Suessiales</taxon>
        <taxon>Symbiodiniaceae</taxon>
        <taxon>Durusdinium</taxon>
    </lineage>
</organism>
<evidence type="ECO:0000256" key="3">
    <source>
        <dbReference type="ARBA" id="ARBA00022989"/>
    </source>
</evidence>
<evidence type="ECO:0000313" key="8">
    <source>
        <dbReference type="EMBL" id="CAK9051513.1"/>
    </source>
</evidence>
<dbReference type="Proteomes" id="UP001642464">
    <property type="component" value="Unassembled WGS sequence"/>
</dbReference>
<protein>
    <submittedName>
        <fullName evidence="8">Sodium-coupled neutral amino acid transporter 7 (Solute carrier family 38 member 7)</fullName>
    </submittedName>
</protein>
<evidence type="ECO:0000313" key="9">
    <source>
        <dbReference type="Proteomes" id="UP001642464"/>
    </source>
</evidence>
<dbReference type="InterPro" id="IPR013057">
    <property type="entry name" value="AA_transpt_TM"/>
</dbReference>
<dbReference type="PANTHER" id="PTHR22950:SF652">
    <property type="entry name" value="TRANSMEMBRANE AMINO ACID TRANSPORTER FAMILY PROTEIN"/>
    <property type="match status" value="1"/>
</dbReference>
<sequence length="576" mass="62162">MRWALGAAPLRPWVCLLLVTLGHSTGCEDDSGLLQVLSSPVEAVELGILNASKAHSAASPKSSPGGFLGRLGDLGRFWLHWIAEPLQAQTILSANVSQSAHHAELTQSLVSLQEHDPTDLAWMTVLLGSLIGLALVGAAWYTFLSPLQKEKPNAEGENAGQGMSEIQLMFNIVKSVVGEGMLSLPAGVAGGTGLLAGSMMTILFAMLMGYTFALMGRVCQATGGRSHKDCCAKVAEPWVAESMAVVLFVKTMFTCLAFAIVISESFARILRFVGVEGIMASSQAALLILTFLVLIPLCLQKQLRILSYTSMIGCFGQVWVVLSMQIRYLDGSYRPGGQFYDSLPKEDQPDFTLGVIYWKTTVASFVLLGSLSTAFIAHYNAPKFYSQLQDATPEKFQKVVFGAFTFAMVIYLWVMAVGYLTFGSNADGLILNNYSEKDVLITTARFAISFAVVFAFPLGFTGLRDSMMSTFEIPEDRFLPVTFGLLSVIVLGACCFHDLGLANSLGGAVLGAMITLIFPGILLYCAGQKQSSDHEEFGPKEMTYGAYGVLVLGAVQLLFGSTVVILKKFFPQVLHL</sequence>
<dbReference type="PANTHER" id="PTHR22950">
    <property type="entry name" value="AMINO ACID TRANSPORTER"/>
    <property type="match status" value="1"/>
</dbReference>
<keyword evidence="2 5" id="KW-0812">Transmembrane</keyword>
<name>A0ABP0MK55_9DINO</name>
<feature type="transmembrane region" description="Helical" evidence="5">
    <location>
        <begin position="399"/>
        <end position="419"/>
    </location>
</feature>
<keyword evidence="3 5" id="KW-1133">Transmembrane helix</keyword>
<feature type="transmembrane region" description="Helical" evidence="5">
    <location>
        <begin position="282"/>
        <end position="299"/>
    </location>
</feature>
<dbReference type="EMBL" id="CAXAMM010022223">
    <property type="protein sequence ID" value="CAK9051513.1"/>
    <property type="molecule type" value="Genomic_DNA"/>
</dbReference>
<dbReference type="Pfam" id="PF01490">
    <property type="entry name" value="Aa_trans"/>
    <property type="match status" value="1"/>
</dbReference>
<feature type="chain" id="PRO_5046179245" evidence="6">
    <location>
        <begin position="27"/>
        <end position="576"/>
    </location>
</feature>
<keyword evidence="6" id="KW-0732">Signal</keyword>
<evidence type="ECO:0000256" key="5">
    <source>
        <dbReference type="SAM" id="Phobius"/>
    </source>
</evidence>
<accession>A0ABP0MK55</accession>
<feature type="transmembrane region" description="Helical" evidence="5">
    <location>
        <begin position="546"/>
        <end position="566"/>
    </location>
</feature>
<gene>
    <name evidence="8" type="ORF">SCF082_LOCUS28270</name>
</gene>
<reference evidence="8 9" key="1">
    <citation type="submission" date="2024-02" db="EMBL/GenBank/DDBJ databases">
        <authorList>
            <person name="Chen Y."/>
            <person name="Shah S."/>
            <person name="Dougan E. K."/>
            <person name="Thang M."/>
            <person name="Chan C."/>
        </authorList>
    </citation>
    <scope>NUCLEOTIDE SEQUENCE [LARGE SCALE GENOMIC DNA]</scope>
</reference>
<feature type="transmembrane region" description="Helical" evidence="5">
    <location>
        <begin position="120"/>
        <end position="143"/>
    </location>
</feature>